<dbReference type="EMBL" id="FSRC01000002">
    <property type="protein sequence ID" value="SIN96243.1"/>
    <property type="molecule type" value="Genomic_DNA"/>
</dbReference>
<dbReference type="CDD" id="cd12797">
    <property type="entry name" value="M23_peptidase"/>
    <property type="match status" value="1"/>
</dbReference>
<dbReference type="Pfam" id="PF01551">
    <property type="entry name" value="Peptidase_M23"/>
    <property type="match status" value="1"/>
</dbReference>
<evidence type="ECO:0000313" key="4">
    <source>
        <dbReference type="Proteomes" id="UP000185221"/>
    </source>
</evidence>
<dbReference type="STRING" id="226505.SAMN05444394_2547"/>
<dbReference type="InterPro" id="IPR011055">
    <property type="entry name" value="Dup_hybrid_motif"/>
</dbReference>
<keyword evidence="1" id="KW-0732">Signal</keyword>
<proteinExistence type="predicted"/>
<dbReference type="RefSeq" id="WP_074225379.1">
    <property type="nucleotide sequence ID" value="NZ_FSRC01000002.1"/>
</dbReference>
<name>A0A1N6FLT3_9BACT</name>
<accession>A0A1N6FLT3</accession>
<evidence type="ECO:0000256" key="1">
    <source>
        <dbReference type="SAM" id="SignalP"/>
    </source>
</evidence>
<dbReference type="Gene3D" id="2.70.70.10">
    <property type="entry name" value="Glucose Permease (Domain IIA)"/>
    <property type="match status" value="1"/>
</dbReference>
<dbReference type="OrthoDB" id="1112802at2"/>
<evidence type="ECO:0000259" key="2">
    <source>
        <dbReference type="Pfam" id="PF01551"/>
    </source>
</evidence>
<sequence length="299" mass="33368">MKRIQVALLTFLFCSKSFAQITVESDRQADGSVDLSTVNTAEIPYTVLLNFSSLENLSTTSGNVVVVVAMPGKNRATTLKRIQENASTNYRYSISYVKGNMYGKNKVEPTYFFPVREGEKILAQPMTHLENRLQPKEKNNDYVGLSFKLEGPTEIVAPRKGVISSMNMGVAGQKENLDFQREENFIEIYHEDGSFTKIMVLKTGSQQVKVGDPVLPGQVIATSAGENYNSGAHVRMVNLKPAKDGVEKLKYEPFPVRFATSDGTIEINQPESLTVAHPDELITVEMSKRELKKYKSEKQ</sequence>
<evidence type="ECO:0000313" key="3">
    <source>
        <dbReference type="EMBL" id="SIN96243.1"/>
    </source>
</evidence>
<reference evidence="4" key="1">
    <citation type="submission" date="2016-11" db="EMBL/GenBank/DDBJ databases">
        <authorList>
            <person name="Varghese N."/>
            <person name="Submissions S."/>
        </authorList>
    </citation>
    <scope>NUCLEOTIDE SEQUENCE [LARGE SCALE GENOMIC DNA]</scope>
    <source>
        <strain evidence="4">DSM 15292</strain>
    </source>
</reference>
<gene>
    <name evidence="3" type="ORF">SAMN05444394_2547</name>
</gene>
<keyword evidence="4" id="KW-1185">Reference proteome</keyword>
<dbReference type="AlphaFoldDB" id="A0A1N6FLT3"/>
<feature type="signal peptide" evidence="1">
    <location>
        <begin position="1"/>
        <end position="19"/>
    </location>
</feature>
<feature type="chain" id="PRO_5013269426" evidence="1">
    <location>
        <begin position="20"/>
        <end position="299"/>
    </location>
</feature>
<dbReference type="InterPro" id="IPR016047">
    <property type="entry name" value="M23ase_b-sheet_dom"/>
</dbReference>
<dbReference type="Proteomes" id="UP000185221">
    <property type="component" value="Unassembled WGS sequence"/>
</dbReference>
<protein>
    <submittedName>
        <fullName evidence="3">Peptidase family M23</fullName>
    </submittedName>
</protein>
<organism evidence="3 4">
    <name type="scientific">Algoriphagus halophilus</name>
    <dbReference type="NCBI Taxonomy" id="226505"/>
    <lineage>
        <taxon>Bacteria</taxon>
        <taxon>Pseudomonadati</taxon>
        <taxon>Bacteroidota</taxon>
        <taxon>Cytophagia</taxon>
        <taxon>Cytophagales</taxon>
        <taxon>Cyclobacteriaceae</taxon>
        <taxon>Algoriphagus</taxon>
    </lineage>
</organism>
<feature type="domain" description="M23ase beta-sheet core" evidence="2">
    <location>
        <begin position="144"/>
        <end position="235"/>
    </location>
</feature>